<protein>
    <recommendedName>
        <fullName evidence="10">Regulator of SigK</fullName>
    </recommendedName>
    <alternativeName>
        <fullName evidence="9">Sigma-K anti-sigma factor RskA</fullName>
    </alternativeName>
</protein>
<feature type="compositionally biased region" description="Low complexity" evidence="11">
    <location>
        <begin position="281"/>
        <end position="303"/>
    </location>
</feature>
<sequence length="303" mass="31043">MNEKDFAELSAGHALHALSPEDERAYRAALETHPEWADLVAADAQAGALLAEGFGEEEPPSEVRSALLARIAGMPQVAASFAGGPAASKPARDVPVVDEPAAAAEAPAADASAADVPPVPEVPAPVAAEAEPVAPTAPPTEVVQTIQRKNWTRGLFALVASAALLVGIGWGVGAIVEQVRTPVEVQALEQIEAAPDAQSVVGQFADGGEATVHWSPSVGKVVLTTAETPEIADDRSFELWYVRGDEPIAAGTFEPGEDITALLDGDMEPGDIIAVTVEEQGGSPDGTPTTDPIIAIPTNPGDA</sequence>
<organism evidence="14 15">
    <name type="scientific">Microbacterium marinum</name>
    <dbReference type="NCBI Taxonomy" id="421115"/>
    <lineage>
        <taxon>Bacteria</taxon>
        <taxon>Bacillati</taxon>
        <taxon>Actinomycetota</taxon>
        <taxon>Actinomycetes</taxon>
        <taxon>Micrococcales</taxon>
        <taxon>Microbacteriaceae</taxon>
        <taxon>Microbacterium</taxon>
    </lineage>
</organism>
<proteinExistence type="predicted"/>
<comment type="subcellular location">
    <subcellularLocation>
        <location evidence="2">Cell membrane</location>
    </subcellularLocation>
    <subcellularLocation>
        <location evidence="1">Membrane</location>
        <topology evidence="1">Single-pass membrane protein</topology>
    </subcellularLocation>
</comment>
<keyword evidence="3" id="KW-1003">Cell membrane</keyword>
<evidence type="ECO:0000313" key="15">
    <source>
        <dbReference type="Proteomes" id="UP000573729"/>
    </source>
</evidence>
<comment type="caution">
    <text evidence="14">The sequence shown here is derived from an EMBL/GenBank/DDBJ whole genome shotgun (WGS) entry which is preliminary data.</text>
</comment>
<evidence type="ECO:0000256" key="3">
    <source>
        <dbReference type="ARBA" id="ARBA00022475"/>
    </source>
</evidence>
<feature type="transmembrane region" description="Helical" evidence="12">
    <location>
        <begin position="155"/>
        <end position="176"/>
    </location>
</feature>
<evidence type="ECO:0000256" key="2">
    <source>
        <dbReference type="ARBA" id="ARBA00004236"/>
    </source>
</evidence>
<accession>A0A7W7FIV9</accession>
<name>A0A7W7FIV9_9MICO</name>
<dbReference type="Pfam" id="PF10099">
    <property type="entry name" value="RskA_C"/>
    <property type="match status" value="1"/>
</dbReference>
<dbReference type="InterPro" id="IPR018764">
    <property type="entry name" value="RskA_C"/>
</dbReference>
<keyword evidence="4 12" id="KW-0812">Transmembrane</keyword>
<keyword evidence="5 12" id="KW-1133">Transmembrane helix</keyword>
<evidence type="ECO:0000256" key="6">
    <source>
        <dbReference type="ARBA" id="ARBA00023015"/>
    </source>
</evidence>
<keyword evidence="8" id="KW-0804">Transcription</keyword>
<keyword evidence="7 12" id="KW-0472">Membrane</keyword>
<keyword evidence="6" id="KW-0805">Transcription regulation</keyword>
<evidence type="ECO:0000313" key="14">
    <source>
        <dbReference type="EMBL" id="MBB4667821.1"/>
    </source>
</evidence>
<feature type="region of interest" description="Disordered" evidence="11">
    <location>
        <begin position="279"/>
        <end position="303"/>
    </location>
</feature>
<evidence type="ECO:0000256" key="1">
    <source>
        <dbReference type="ARBA" id="ARBA00004167"/>
    </source>
</evidence>
<dbReference type="GO" id="GO:0006417">
    <property type="term" value="P:regulation of translation"/>
    <property type="evidence" value="ECO:0007669"/>
    <property type="project" value="TreeGrafter"/>
</dbReference>
<dbReference type="GO" id="GO:0005886">
    <property type="term" value="C:plasma membrane"/>
    <property type="evidence" value="ECO:0007669"/>
    <property type="project" value="UniProtKB-SubCell"/>
</dbReference>
<evidence type="ECO:0000256" key="8">
    <source>
        <dbReference type="ARBA" id="ARBA00023163"/>
    </source>
</evidence>
<dbReference type="PANTHER" id="PTHR37461:SF1">
    <property type="entry name" value="ANTI-SIGMA-K FACTOR RSKA"/>
    <property type="match status" value="1"/>
</dbReference>
<dbReference type="GO" id="GO:0016989">
    <property type="term" value="F:sigma factor antagonist activity"/>
    <property type="evidence" value="ECO:0007669"/>
    <property type="project" value="TreeGrafter"/>
</dbReference>
<evidence type="ECO:0000256" key="10">
    <source>
        <dbReference type="ARBA" id="ARBA00030803"/>
    </source>
</evidence>
<dbReference type="InterPro" id="IPR041916">
    <property type="entry name" value="Anti_sigma_zinc_sf"/>
</dbReference>
<evidence type="ECO:0000256" key="5">
    <source>
        <dbReference type="ARBA" id="ARBA00022989"/>
    </source>
</evidence>
<evidence type="ECO:0000256" key="4">
    <source>
        <dbReference type="ARBA" id="ARBA00022692"/>
    </source>
</evidence>
<dbReference type="EMBL" id="JACHMD010000001">
    <property type="protein sequence ID" value="MBB4667821.1"/>
    <property type="molecule type" value="Genomic_DNA"/>
</dbReference>
<gene>
    <name evidence="14" type="ORF">BKA24_002530</name>
</gene>
<dbReference type="PANTHER" id="PTHR37461">
    <property type="entry name" value="ANTI-SIGMA-K FACTOR RSKA"/>
    <property type="match status" value="1"/>
</dbReference>
<reference evidence="14 15" key="1">
    <citation type="submission" date="2020-08" db="EMBL/GenBank/DDBJ databases">
        <title>Sequencing the genomes of 1000 actinobacteria strains.</title>
        <authorList>
            <person name="Klenk H.-P."/>
        </authorList>
    </citation>
    <scope>NUCLEOTIDE SEQUENCE [LARGE SCALE GENOMIC DNA]</scope>
    <source>
        <strain evidence="14 15">DSM 24947</strain>
    </source>
</reference>
<evidence type="ECO:0000256" key="9">
    <source>
        <dbReference type="ARBA" id="ARBA00029829"/>
    </source>
</evidence>
<dbReference type="Proteomes" id="UP000573729">
    <property type="component" value="Unassembled WGS sequence"/>
</dbReference>
<evidence type="ECO:0000256" key="7">
    <source>
        <dbReference type="ARBA" id="ARBA00023136"/>
    </source>
</evidence>
<evidence type="ECO:0000256" key="11">
    <source>
        <dbReference type="SAM" id="MobiDB-lite"/>
    </source>
</evidence>
<evidence type="ECO:0000256" key="12">
    <source>
        <dbReference type="SAM" id="Phobius"/>
    </source>
</evidence>
<dbReference type="Gene3D" id="1.10.10.1320">
    <property type="entry name" value="Anti-sigma factor, zinc-finger domain"/>
    <property type="match status" value="1"/>
</dbReference>
<feature type="domain" description="Anti-sigma K factor RskA C-terminal" evidence="13">
    <location>
        <begin position="157"/>
        <end position="293"/>
    </location>
</feature>
<keyword evidence="15" id="KW-1185">Reference proteome</keyword>
<evidence type="ECO:0000259" key="13">
    <source>
        <dbReference type="Pfam" id="PF10099"/>
    </source>
</evidence>
<dbReference type="RefSeq" id="WP_184218804.1">
    <property type="nucleotide sequence ID" value="NZ_JACHMD010000001.1"/>
</dbReference>
<dbReference type="AlphaFoldDB" id="A0A7W7FIV9"/>
<dbReference type="InterPro" id="IPR051474">
    <property type="entry name" value="Anti-sigma-K/W_factor"/>
</dbReference>